<keyword evidence="1" id="KW-0472">Membrane</keyword>
<dbReference type="AlphaFoldDB" id="A0A7E6EJD1"/>
<dbReference type="KEGG" id="osn:118761299"/>
<evidence type="ECO:0000256" key="1">
    <source>
        <dbReference type="SAM" id="Phobius"/>
    </source>
</evidence>
<sequence>MGLSSVQLYLQFRSSRRRVIPNLFTLFYSVNGIFRERKFELYALALSVLVVIIYVIIHYIIPNSTDDLNFIPKANLTSTFSLTLTLSLTPHQYLAVIEHYPPP</sequence>
<reference evidence="4" key="1">
    <citation type="submission" date="2025-08" db="UniProtKB">
        <authorList>
            <consortium name="RefSeq"/>
        </authorList>
    </citation>
    <scope>IDENTIFICATION</scope>
</reference>
<feature type="domain" description="DUF7789" evidence="2">
    <location>
        <begin position="23"/>
        <end position="88"/>
    </location>
</feature>
<dbReference type="RefSeq" id="XP_036354982.1">
    <property type="nucleotide sequence ID" value="XM_036499089.1"/>
</dbReference>
<dbReference type="InterPro" id="IPR056691">
    <property type="entry name" value="DUF7789"/>
</dbReference>
<keyword evidence="1" id="KW-0812">Transmembrane</keyword>
<dbReference type="Proteomes" id="UP000515154">
    <property type="component" value="Unplaced"/>
</dbReference>
<name>A0A7E6EJD1_9MOLL</name>
<feature type="transmembrane region" description="Helical" evidence="1">
    <location>
        <begin position="41"/>
        <end position="61"/>
    </location>
</feature>
<evidence type="ECO:0000313" key="3">
    <source>
        <dbReference type="Proteomes" id="UP000515154"/>
    </source>
</evidence>
<gene>
    <name evidence="4" type="primary">LOC118761299</name>
</gene>
<accession>A0A7E6EJD1</accession>
<proteinExistence type="predicted"/>
<dbReference type="Pfam" id="PF25044">
    <property type="entry name" value="DUF7789"/>
    <property type="match status" value="1"/>
</dbReference>
<organism evidence="3 4">
    <name type="scientific">Octopus sinensis</name>
    <name type="common">East Asian common octopus</name>
    <dbReference type="NCBI Taxonomy" id="2607531"/>
    <lineage>
        <taxon>Eukaryota</taxon>
        <taxon>Metazoa</taxon>
        <taxon>Spiralia</taxon>
        <taxon>Lophotrochozoa</taxon>
        <taxon>Mollusca</taxon>
        <taxon>Cephalopoda</taxon>
        <taxon>Coleoidea</taxon>
        <taxon>Octopodiformes</taxon>
        <taxon>Octopoda</taxon>
        <taxon>Incirrata</taxon>
        <taxon>Octopodidae</taxon>
        <taxon>Octopus</taxon>
    </lineage>
</organism>
<keyword evidence="3" id="KW-1185">Reference proteome</keyword>
<keyword evidence="1" id="KW-1133">Transmembrane helix</keyword>
<protein>
    <submittedName>
        <fullName evidence="4">Uncharacterized protein LOC118761299</fullName>
    </submittedName>
</protein>
<evidence type="ECO:0000259" key="2">
    <source>
        <dbReference type="Pfam" id="PF25044"/>
    </source>
</evidence>
<evidence type="ECO:0000313" key="4">
    <source>
        <dbReference type="RefSeq" id="XP_036354982.1"/>
    </source>
</evidence>